<dbReference type="Gene3D" id="2.60.40.1120">
    <property type="entry name" value="Carboxypeptidase-like, regulatory domain"/>
    <property type="match status" value="1"/>
</dbReference>
<evidence type="ECO:0000256" key="7">
    <source>
        <dbReference type="SAM" id="MobiDB-lite"/>
    </source>
</evidence>
<dbReference type="Gene3D" id="2.40.170.20">
    <property type="entry name" value="TonB-dependent receptor, beta-barrel domain"/>
    <property type="match status" value="1"/>
</dbReference>
<protein>
    <submittedName>
        <fullName evidence="11">TonB-dependent receptor</fullName>
    </submittedName>
</protein>
<dbReference type="AlphaFoldDB" id="A0A4Q8M403"/>
<evidence type="ECO:0000313" key="12">
    <source>
        <dbReference type="Proteomes" id="UP000294164"/>
    </source>
</evidence>
<keyword evidence="4" id="KW-0812">Transmembrane</keyword>
<dbReference type="InterPro" id="IPR012910">
    <property type="entry name" value="Plug_dom"/>
</dbReference>
<dbReference type="EMBL" id="SHMG01000009">
    <property type="protein sequence ID" value="TAA39714.1"/>
    <property type="molecule type" value="Genomic_DNA"/>
</dbReference>
<evidence type="ECO:0000259" key="9">
    <source>
        <dbReference type="Pfam" id="PF07715"/>
    </source>
</evidence>
<feature type="domain" description="TonB-dependent receptor plug" evidence="9">
    <location>
        <begin position="128"/>
        <end position="228"/>
    </location>
</feature>
<dbReference type="Pfam" id="PF07715">
    <property type="entry name" value="Plug"/>
    <property type="match status" value="1"/>
</dbReference>
<dbReference type="InterPro" id="IPR057601">
    <property type="entry name" value="Oar-like_b-barrel"/>
</dbReference>
<feature type="domain" description="TonB-dependent transporter Oar-like beta-barrel" evidence="10">
    <location>
        <begin position="332"/>
        <end position="613"/>
    </location>
</feature>
<evidence type="ECO:0000313" key="11">
    <source>
        <dbReference type="EMBL" id="TAA39714.1"/>
    </source>
</evidence>
<evidence type="ECO:0000256" key="5">
    <source>
        <dbReference type="ARBA" id="ARBA00023136"/>
    </source>
</evidence>
<keyword evidence="8" id="KW-0732">Signal</keyword>
<evidence type="ECO:0000256" key="4">
    <source>
        <dbReference type="ARBA" id="ARBA00022692"/>
    </source>
</evidence>
<feature type="region of interest" description="Disordered" evidence="7">
    <location>
        <begin position="878"/>
        <end position="901"/>
    </location>
</feature>
<dbReference type="GO" id="GO:0015344">
    <property type="term" value="F:siderophore uptake transmembrane transporter activity"/>
    <property type="evidence" value="ECO:0007669"/>
    <property type="project" value="TreeGrafter"/>
</dbReference>
<organism evidence="11 12">
    <name type="scientific">Pseudoxanthomonas winnipegensis</name>
    <dbReference type="NCBI Taxonomy" id="2480810"/>
    <lineage>
        <taxon>Bacteria</taxon>
        <taxon>Pseudomonadati</taxon>
        <taxon>Pseudomonadota</taxon>
        <taxon>Gammaproteobacteria</taxon>
        <taxon>Lysobacterales</taxon>
        <taxon>Lysobacteraceae</taxon>
        <taxon>Pseudoxanthomonas</taxon>
    </lineage>
</organism>
<proteinExistence type="predicted"/>
<feature type="chain" id="PRO_5020948034" evidence="8">
    <location>
        <begin position="34"/>
        <end position="1072"/>
    </location>
</feature>
<dbReference type="Pfam" id="PF25183">
    <property type="entry name" value="OMP_b-brl_4"/>
    <property type="match status" value="2"/>
</dbReference>
<dbReference type="SUPFAM" id="SSF49478">
    <property type="entry name" value="Cna protein B-type domain"/>
    <property type="match status" value="1"/>
</dbReference>
<dbReference type="GO" id="GO:0044718">
    <property type="term" value="P:siderophore transmembrane transport"/>
    <property type="evidence" value="ECO:0007669"/>
    <property type="project" value="TreeGrafter"/>
</dbReference>
<keyword evidence="11" id="KW-0675">Receptor</keyword>
<dbReference type="Gene3D" id="2.170.130.10">
    <property type="entry name" value="TonB-dependent receptor, plug domain"/>
    <property type="match status" value="1"/>
</dbReference>
<feature type="domain" description="TonB-dependent transporter Oar-like beta-barrel" evidence="10">
    <location>
        <begin position="626"/>
        <end position="965"/>
    </location>
</feature>
<keyword evidence="3" id="KW-1134">Transmembrane beta strand</keyword>
<comment type="subcellular location">
    <subcellularLocation>
        <location evidence="1">Cell outer membrane</location>
        <topology evidence="1">Multi-pass membrane protein</topology>
    </subcellularLocation>
</comment>
<feature type="region of interest" description="Disordered" evidence="7">
    <location>
        <begin position="443"/>
        <end position="467"/>
    </location>
</feature>
<dbReference type="SUPFAM" id="SSF56935">
    <property type="entry name" value="Porins"/>
    <property type="match status" value="1"/>
</dbReference>
<evidence type="ECO:0000256" key="1">
    <source>
        <dbReference type="ARBA" id="ARBA00004571"/>
    </source>
</evidence>
<evidence type="ECO:0000259" key="10">
    <source>
        <dbReference type="Pfam" id="PF25183"/>
    </source>
</evidence>
<dbReference type="Pfam" id="PF13620">
    <property type="entry name" value="CarboxypepD_reg"/>
    <property type="match status" value="1"/>
</dbReference>
<name>A0A4Q8M403_9GAMM</name>
<accession>A0A4Q8M403</accession>
<feature type="signal peptide" evidence="8">
    <location>
        <begin position="1"/>
        <end position="33"/>
    </location>
</feature>
<keyword evidence="6" id="KW-0998">Cell outer membrane</keyword>
<evidence type="ECO:0000256" key="6">
    <source>
        <dbReference type="ARBA" id="ARBA00023237"/>
    </source>
</evidence>
<dbReference type="Proteomes" id="UP000294164">
    <property type="component" value="Unassembled WGS sequence"/>
</dbReference>
<dbReference type="PANTHER" id="PTHR30069">
    <property type="entry name" value="TONB-DEPENDENT OUTER MEMBRANE RECEPTOR"/>
    <property type="match status" value="1"/>
</dbReference>
<evidence type="ECO:0000256" key="2">
    <source>
        <dbReference type="ARBA" id="ARBA00022448"/>
    </source>
</evidence>
<evidence type="ECO:0000256" key="3">
    <source>
        <dbReference type="ARBA" id="ARBA00022452"/>
    </source>
</evidence>
<keyword evidence="2" id="KW-0813">Transport</keyword>
<dbReference type="OrthoDB" id="9768147at2"/>
<sequence>MTTHQGSRLFSKGLKRTALSVALSMSVAAGVQAQSTTGSIYGSVPAGTTITVTSSTGLTRTVTADESGRYNISSLPVGTYTVDASGVGKKDVTVTVGSGANVSFGGSATDLGTITVRGTSVPVIDVKATDTRTVITAEQLRRLPIARSAEAIALLSPGAVTGNGANFGGQISFGGSSVAENAYYLNGYFSGNPMTNVGGFTLPYGSIEQQETYTGGYGARYGRSSGGVISQIGKSGSNDWHFGGQVVYTPRGLKAERPDRYFPNMSLPEGYNYATSNLAGTQYDSGDNRLQWSNVYSAYVGGPIIKDKLFFFVSGETTKGHENVPGGNPAAGFAATGSRYNTDDPKVYAKVNWNITDNHLLEATYVSEKYDQTGGTYGFDWDSYAYGAYQNPATATTSNTEFSVFKYTGYLTDNLTLSASYGRSRNRYNTDPVVTGSPFIAGSSSQNPSLNGGEPITNSQQTYRATKSTSDYTNGFRAELEWVVGDHTLIAGVDNTKLEGVNEGTSQIADYWLYGKAASNATNSSAALGVGPTGIVPGSCNGTPRADGTGSVASGGNGIPVGASSNCGYYTYQLKYFDTTSMHNKQNAYYLEDRWQVTDNFLVSLGIRADQYENFDAVGTKFVDSGTQWQPRLGFAWDVYGDSSLKVFANAGRYFLNMPNAVAIRGVGASTYTREYYTYTGIAADGTPTGLTPINRIGTNTPAGPVSSNGEFGTPKDPLTYVPEDIKSQYQDEFSIGFEAQLTENWTGGAKFTSRKLKSAIDDFCDPVTLMEGAGLEVLNYDYSRAAYIGQSEDGKYYAGSACYMFNPGGSNTYALQEVSRNGSSYQNVDGVYKRVKVSSADLGFPRLERSYKAVDLFLERPWDGKWEARIDYTFSKSKGNSEGPANSDTGQGSNSHDNGVATSQNWDAWQIMQYADGYLPNDRRHQLKARVSYAITPEWIVGVNARISSGAPISCFGYYDPDGTIDHDSSAADPIGYGSSYHTCFGEAWPPGKKTSPWLHRYDLAVTYKPAYFDDKLALNISVFNVLNERKPTSYVQSSEDDGPYSVNNDYMLPVSFSTPRYVQFSASYDW</sequence>
<dbReference type="InterPro" id="IPR036942">
    <property type="entry name" value="Beta-barrel_TonB_sf"/>
</dbReference>
<dbReference type="GO" id="GO:0009279">
    <property type="term" value="C:cell outer membrane"/>
    <property type="evidence" value="ECO:0007669"/>
    <property type="project" value="UniProtKB-SubCell"/>
</dbReference>
<keyword evidence="5" id="KW-0472">Membrane</keyword>
<dbReference type="InterPro" id="IPR037066">
    <property type="entry name" value="Plug_dom_sf"/>
</dbReference>
<comment type="caution">
    <text evidence="11">The sequence shown here is derived from an EMBL/GenBank/DDBJ whole genome shotgun (WGS) entry which is preliminary data.</text>
</comment>
<gene>
    <name evidence="11" type="ORF">EA655_14665</name>
</gene>
<evidence type="ECO:0000256" key="8">
    <source>
        <dbReference type="SAM" id="SignalP"/>
    </source>
</evidence>
<dbReference type="PANTHER" id="PTHR30069:SF46">
    <property type="entry name" value="OAR PROTEIN"/>
    <property type="match status" value="1"/>
</dbReference>
<dbReference type="InterPro" id="IPR039426">
    <property type="entry name" value="TonB-dep_rcpt-like"/>
</dbReference>
<reference evidence="11 12" key="1">
    <citation type="submission" date="2019-02" db="EMBL/GenBank/DDBJ databases">
        <title>WGS of Pseudoxanthomonas species novum from clinical isolates.</title>
        <authorList>
            <person name="Bernier A.-M."/>
            <person name="Bernard K."/>
            <person name="Vachon A."/>
        </authorList>
    </citation>
    <scope>NUCLEOTIDE SEQUENCE [LARGE SCALE GENOMIC DNA]</scope>
    <source>
        <strain evidence="11 12">NML130969</strain>
    </source>
</reference>